<feature type="compositionally biased region" description="Basic residues" evidence="4">
    <location>
        <begin position="516"/>
        <end position="532"/>
    </location>
</feature>
<feature type="compositionally biased region" description="Polar residues" evidence="4">
    <location>
        <begin position="729"/>
        <end position="739"/>
    </location>
</feature>
<dbReference type="GO" id="GO:0006364">
    <property type="term" value="P:rRNA processing"/>
    <property type="evidence" value="ECO:0007669"/>
    <property type="project" value="InterPro"/>
</dbReference>
<proteinExistence type="inferred from homology"/>
<comment type="similarity">
    <text evidence="1">Belongs to the RRP15 family.</text>
</comment>
<name>A0A8C0SGZ5_CANLF</name>
<dbReference type="AlphaFoldDB" id="A0A8C0SGZ5"/>
<dbReference type="PANTHER" id="PTHR13245">
    <property type="entry name" value="RRP15-LIKE PROTEIN"/>
    <property type="match status" value="1"/>
</dbReference>
<evidence type="ECO:0000256" key="1">
    <source>
        <dbReference type="ARBA" id="ARBA00007462"/>
    </source>
</evidence>
<dbReference type="Pfam" id="PF07890">
    <property type="entry name" value="Rrp15p"/>
    <property type="match status" value="1"/>
</dbReference>
<feature type="region of interest" description="Disordered" evidence="4">
    <location>
        <begin position="727"/>
        <end position="792"/>
    </location>
</feature>
<evidence type="ECO:0000313" key="5">
    <source>
        <dbReference type="Ensembl" id="ENSCAFP00040021418.1"/>
    </source>
</evidence>
<evidence type="ECO:0000256" key="4">
    <source>
        <dbReference type="SAM" id="MobiDB-lite"/>
    </source>
</evidence>
<evidence type="ECO:0000256" key="2">
    <source>
        <dbReference type="ARBA" id="ARBA00017475"/>
    </source>
</evidence>
<dbReference type="PANTHER" id="PTHR13245:SF14">
    <property type="entry name" value="RRP15-LIKE PROTEIN"/>
    <property type="match status" value="1"/>
</dbReference>
<organism evidence="5 6">
    <name type="scientific">Canis lupus familiaris</name>
    <name type="common">Dog</name>
    <name type="synonym">Canis familiaris</name>
    <dbReference type="NCBI Taxonomy" id="9615"/>
    <lineage>
        <taxon>Eukaryota</taxon>
        <taxon>Metazoa</taxon>
        <taxon>Chordata</taxon>
        <taxon>Craniata</taxon>
        <taxon>Vertebrata</taxon>
        <taxon>Euteleostomi</taxon>
        <taxon>Mammalia</taxon>
        <taxon>Eutheria</taxon>
        <taxon>Laurasiatheria</taxon>
        <taxon>Carnivora</taxon>
        <taxon>Caniformia</taxon>
        <taxon>Canidae</taxon>
        <taxon>Canis</taxon>
    </lineage>
</organism>
<feature type="coiled-coil region" evidence="3">
    <location>
        <begin position="618"/>
        <end position="648"/>
    </location>
</feature>
<dbReference type="Ensembl" id="ENSCAFT00040024648.1">
    <property type="protein sequence ID" value="ENSCAFP00040021418.1"/>
    <property type="gene ID" value="ENSCAFG00040013349.1"/>
</dbReference>
<accession>A0A8C0SGZ5</accession>
<feature type="compositionally biased region" description="Low complexity" evidence="4">
    <location>
        <begin position="386"/>
        <end position="405"/>
    </location>
</feature>
<feature type="region of interest" description="Disordered" evidence="4">
    <location>
        <begin position="386"/>
        <end position="596"/>
    </location>
</feature>
<feature type="compositionally biased region" description="Low complexity" evidence="4">
    <location>
        <begin position="441"/>
        <end position="453"/>
    </location>
</feature>
<keyword evidence="3" id="KW-0175">Coiled coil</keyword>
<feature type="compositionally biased region" description="Acidic residues" evidence="4">
    <location>
        <begin position="571"/>
        <end position="582"/>
    </location>
</feature>
<protein>
    <recommendedName>
        <fullName evidence="2">RRP15-like protein</fullName>
    </recommendedName>
</protein>
<reference evidence="5" key="1">
    <citation type="submission" date="2018-10" db="EMBL/GenBank/DDBJ databases">
        <title>De novo assembly of a Great Dane genome.</title>
        <authorList>
            <person name="Kidd J.M."/>
            <person name="Pendleton A.L."/>
            <person name="Shen F."/>
            <person name="Emery S."/>
        </authorList>
    </citation>
    <scope>NUCLEOTIDE SEQUENCE [LARGE SCALE GENOMIC DNA]</scope>
    <source>
        <strain evidence="5">Great Dane</strain>
    </source>
</reference>
<dbReference type="Proteomes" id="UP000694542">
    <property type="component" value="Chromosome 38"/>
</dbReference>
<evidence type="ECO:0000256" key="3">
    <source>
        <dbReference type="SAM" id="Coils"/>
    </source>
</evidence>
<sequence length="792" mass="83430">SCVRGELPGGRPGHLPEVASGGSYLEGGRCTCLKLPQRGATWRWRPGGSRGTCQKLPQGGATWREAGAPARSCLRGSYLEGGRAPARSCLRGELPGEAGGGGGGGGRALPKLPQGDYLEEEDTCLWLPQRGATRREAGAPACGCLRGELPGGRQVHLPEAASGRSYLEGGGHLPEAVSVGSYLEGGRCTCQKLRQGGATWREAGAPARSCLRGELPGGRQGHLPEAASGGSYLEGGRGTCQKLPQRGTTWREEGHLPVAASAGSYLEGGRCTCLWLPQGGATWREEGHLPVAASGGSYLEGGRCTCLWLPQGGATWREAGAPVSLAPAGRYLEEAGVGTAGRPGPGQGPPRTQGALFVLRLEPRKAFVAGLGLRAEDGRGVAASRCGSAAARGRGAPSPSSSRTPPAGPRERHPEAAPSARAAQRRGGGPRDTPPPPKPFPAGAAAGAGARPAVLPPIPVAGSSPGSRAGRPRPGTSCGRNQTPKLLRLPPVAAPTGRFRWRGNMAAAARDSRVGAGKKLKNSLKKKQRKKMQMVAGAVASELEDEGKDAADGGGSARSCGLEKDHFSSDEAVEADNEDEVEPYGNGNENAAEASVGTDMGWADAMAKILNRKTPKSKPSILVKNRELEKEKEKLKQERLEKRKQLDKKREWEMMCRVKPDVVKDKETERNLQRIATRGVVQLFNAVQKHQKNVDEKVKEAGSSIRKRAKLISTVSKKDFISVLRGMDASTSEKSSTGKNLKAKQTEAKSEESPGWTILRDDFMMGASMKDWDKESDGVDNSEPGSGSDFDT</sequence>
<reference evidence="5" key="2">
    <citation type="submission" date="2025-08" db="UniProtKB">
        <authorList>
            <consortium name="Ensembl"/>
        </authorList>
    </citation>
    <scope>IDENTIFICATION</scope>
</reference>
<evidence type="ECO:0000313" key="6">
    <source>
        <dbReference type="Proteomes" id="UP000694542"/>
    </source>
</evidence>
<dbReference type="InterPro" id="IPR012459">
    <property type="entry name" value="Rrp15"/>
</dbReference>